<reference evidence="1 2" key="1">
    <citation type="submission" date="2021-06" db="EMBL/GenBank/DDBJ databases">
        <title>Caerostris darwini draft genome.</title>
        <authorList>
            <person name="Kono N."/>
            <person name="Arakawa K."/>
        </authorList>
    </citation>
    <scope>NUCLEOTIDE SEQUENCE [LARGE SCALE GENOMIC DNA]</scope>
</reference>
<dbReference type="AlphaFoldDB" id="A0AAV4SAJ9"/>
<dbReference type="Proteomes" id="UP001054837">
    <property type="component" value="Unassembled WGS sequence"/>
</dbReference>
<accession>A0AAV4SAJ9</accession>
<gene>
    <name evidence="1" type="ORF">CDAR_106511</name>
</gene>
<name>A0AAV4SAJ9_9ARAC</name>
<dbReference type="EMBL" id="BPLQ01007422">
    <property type="protein sequence ID" value="GIY29994.1"/>
    <property type="molecule type" value="Genomic_DNA"/>
</dbReference>
<comment type="caution">
    <text evidence="1">The sequence shown here is derived from an EMBL/GenBank/DDBJ whole genome shotgun (WGS) entry which is preliminary data.</text>
</comment>
<protein>
    <submittedName>
        <fullName evidence="1">Uncharacterized protein</fullName>
    </submittedName>
</protein>
<sequence length="110" mass="12459">MGMILNGNRFNIGIVNGNERIAIRLYQELFATRKIANYKMLAHVQQNSCEQGSFRVLRQDTGCMGSTRITDLEKDLLNTVDRNPAINCVVCSTQRKRTSLSSSKYQNTVE</sequence>
<proteinExistence type="predicted"/>
<evidence type="ECO:0000313" key="2">
    <source>
        <dbReference type="Proteomes" id="UP001054837"/>
    </source>
</evidence>
<keyword evidence="2" id="KW-1185">Reference proteome</keyword>
<organism evidence="1 2">
    <name type="scientific">Caerostris darwini</name>
    <dbReference type="NCBI Taxonomy" id="1538125"/>
    <lineage>
        <taxon>Eukaryota</taxon>
        <taxon>Metazoa</taxon>
        <taxon>Ecdysozoa</taxon>
        <taxon>Arthropoda</taxon>
        <taxon>Chelicerata</taxon>
        <taxon>Arachnida</taxon>
        <taxon>Araneae</taxon>
        <taxon>Araneomorphae</taxon>
        <taxon>Entelegynae</taxon>
        <taxon>Araneoidea</taxon>
        <taxon>Araneidae</taxon>
        <taxon>Caerostris</taxon>
    </lineage>
</organism>
<evidence type="ECO:0000313" key="1">
    <source>
        <dbReference type="EMBL" id="GIY29994.1"/>
    </source>
</evidence>